<sequence length="116" mass="12999">ATAEQVKQKKNGNVCLLLLDPGSSASDTRKILSRDTSQPCPILNVQNKQLYAFCIRLSVKIVYKEIISKNMSKHHAKYSSACICVGEGLKQEQNLESLTISCKILTDLFLKITKQW</sequence>
<reference evidence="1 2" key="1">
    <citation type="submission" date="2021-06" db="EMBL/GenBank/DDBJ databases">
        <authorList>
            <person name="Palmer J.M."/>
        </authorList>
    </citation>
    <scope>NUCLEOTIDE SEQUENCE [LARGE SCALE GENOMIC DNA]</scope>
    <source>
        <strain evidence="1 2">XC_2019</strain>
        <tissue evidence="1">Muscle</tissue>
    </source>
</reference>
<feature type="non-terminal residue" evidence="1">
    <location>
        <position position="1"/>
    </location>
</feature>
<keyword evidence="2" id="KW-1185">Reference proteome</keyword>
<comment type="caution">
    <text evidence="1">The sequence shown here is derived from an EMBL/GenBank/DDBJ whole genome shotgun (WGS) entry which is preliminary data.</text>
</comment>
<evidence type="ECO:0000313" key="1">
    <source>
        <dbReference type="EMBL" id="MEQ2202074.1"/>
    </source>
</evidence>
<organism evidence="1 2">
    <name type="scientific">Xenoophorus captivus</name>
    <dbReference type="NCBI Taxonomy" id="1517983"/>
    <lineage>
        <taxon>Eukaryota</taxon>
        <taxon>Metazoa</taxon>
        <taxon>Chordata</taxon>
        <taxon>Craniata</taxon>
        <taxon>Vertebrata</taxon>
        <taxon>Euteleostomi</taxon>
        <taxon>Actinopterygii</taxon>
        <taxon>Neopterygii</taxon>
        <taxon>Teleostei</taxon>
        <taxon>Neoteleostei</taxon>
        <taxon>Acanthomorphata</taxon>
        <taxon>Ovalentaria</taxon>
        <taxon>Atherinomorphae</taxon>
        <taxon>Cyprinodontiformes</taxon>
        <taxon>Goodeidae</taxon>
        <taxon>Xenoophorus</taxon>
    </lineage>
</organism>
<dbReference type="Proteomes" id="UP001434883">
    <property type="component" value="Unassembled WGS sequence"/>
</dbReference>
<proteinExistence type="predicted"/>
<name>A0ABV0R1T7_9TELE</name>
<protein>
    <submittedName>
        <fullName evidence="1">Uncharacterized protein</fullName>
    </submittedName>
</protein>
<evidence type="ECO:0000313" key="2">
    <source>
        <dbReference type="Proteomes" id="UP001434883"/>
    </source>
</evidence>
<dbReference type="EMBL" id="JAHRIN010030605">
    <property type="protein sequence ID" value="MEQ2202074.1"/>
    <property type="molecule type" value="Genomic_DNA"/>
</dbReference>
<gene>
    <name evidence="1" type="ORF">XENOCAPTIV_023596</name>
</gene>
<accession>A0ABV0R1T7</accession>